<evidence type="ECO:0000313" key="2">
    <source>
        <dbReference type="EMBL" id="MFD2616111.1"/>
    </source>
</evidence>
<dbReference type="EMBL" id="JBHUMR010000006">
    <property type="protein sequence ID" value="MFD2616111.1"/>
    <property type="molecule type" value="Genomic_DNA"/>
</dbReference>
<organism evidence="2 3">
    <name type="scientific">Terrilactibacillus laevilacticus</name>
    <dbReference type="NCBI Taxonomy" id="1380157"/>
    <lineage>
        <taxon>Bacteria</taxon>
        <taxon>Bacillati</taxon>
        <taxon>Bacillota</taxon>
        <taxon>Bacilli</taxon>
        <taxon>Bacillales</taxon>
        <taxon>Bacillaceae</taxon>
        <taxon>Terrilactibacillus</taxon>
    </lineage>
</organism>
<sequence>MDKLLRSPWFVRAISLFTAILLYAFVSSTEQPSNGSQANLLGDNQQSTSMTEKLDVKFDSNRYVITGAPDSVKLEIKGPSDKILKAKLLNSKSASINLTGKKAGTYNVKVETDGFPSGLKVVSVPDSITVTLQKKVTKSMPASVDILNKNDVAKGYDIGDPAITPDSVDVTGGEDMINSIAFIKGVVSVEGLNQTVNKSVTLNAYDANGNQLNVAIDPATVNVQVPIFSVSKNLPIKLIEQGSPADGYQIDGMDPNVNKVTIFADRSILDKIDTIPPIEVPVDGLTSDKTDKVNVPIPKGVESISPQTISVDVQVSKSDNNKNNGSKTESGTESTDKTTSTMDSDLSTKEFNAVPIQFSRADSTKTLTFEKPSNKKIDVTVTGKNDDLKKLSSSDITASIDVSDLDNGVHEVPIKLTMPKGFEGSALPKYATVKISDHSSDTST</sequence>
<comment type="caution">
    <text evidence="2">The sequence shown here is derived from an EMBL/GenBank/DDBJ whole genome shotgun (WGS) entry which is preliminary data.</text>
</comment>
<dbReference type="PROSITE" id="PS50194">
    <property type="entry name" value="FILAMIN_REPEAT"/>
    <property type="match status" value="1"/>
</dbReference>
<dbReference type="Gene3D" id="2.170.120.40">
    <property type="entry name" value="YbbR-like domain"/>
    <property type="match status" value="2"/>
</dbReference>
<dbReference type="PANTHER" id="PTHR37804:SF1">
    <property type="entry name" value="CDAA REGULATORY PROTEIN CDAR"/>
    <property type="match status" value="1"/>
</dbReference>
<accession>A0ABW5PMB4</accession>
<evidence type="ECO:0000313" key="3">
    <source>
        <dbReference type="Proteomes" id="UP001597458"/>
    </source>
</evidence>
<dbReference type="RefSeq" id="WP_141190770.1">
    <property type="nucleotide sequence ID" value="NZ_JBHUMR010000006.1"/>
</dbReference>
<gene>
    <name evidence="2" type="ORF">ACFSTF_02080</name>
</gene>
<reference evidence="3" key="1">
    <citation type="journal article" date="2019" name="Int. J. Syst. Evol. Microbiol.">
        <title>The Global Catalogue of Microorganisms (GCM) 10K type strain sequencing project: providing services to taxonomists for standard genome sequencing and annotation.</title>
        <authorList>
            <consortium name="The Broad Institute Genomics Platform"/>
            <consortium name="The Broad Institute Genome Sequencing Center for Infectious Disease"/>
            <person name="Wu L."/>
            <person name="Ma J."/>
        </authorList>
    </citation>
    <scope>NUCLEOTIDE SEQUENCE [LARGE SCALE GENOMIC DNA]</scope>
    <source>
        <strain evidence="3">TISTR 2241</strain>
    </source>
</reference>
<proteinExistence type="predicted"/>
<dbReference type="Gene3D" id="2.170.120.30">
    <property type="match status" value="2"/>
</dbReference>
<feature type="compositionally biased region" description="Low complexity" evidence="1">
    <location>
        <begin position="316"/>
        <end position="345"/>
    </location>
</feature>
<protein>
    <submittedName>
        <fullName evidence="2">YbbR-like domain-containing protein</fullName>
    </submittedName>
</protein>
<dbReference type="Proteomes" id="UP001597458">
    <property type="component" value="Unassembled WGS sequence"/>
</dbReference>
<keyword evidence="3" id="KW-1185">Reference proteome</keyword>
<evidence type="ECO:0000256" key="1">
    <source>
        <dbReference type="SAM" id="MobiDB-lite"/>
    </source>
</evidence>
<dbReference type="InterPro" id="IPR012505">
    <property type="entry name" value="YbbR"/>
</dbReference>
<dbReference type="Pfam" id="PF07949">
    <property type="entry name" value="YbbR"/>
    <property type="match status" value="4"/>
</dbReference>
<feature type="region of interest" description="Disordered" evidence="1">
    <location>
        <begin position="306"/>
        <end position="348"/>
    </location>
</feature>
<dbReference type="InterPro" id="IPR017868">
    <property type="entry name" value="Filamin/ABP280_repeat-like"/>
</dbReference>
<dbReference type="InterPro" id="IPR053154">
    <property type="entry name" value="c-di-AMP_regulator"/>
</dbReference>
<name>A0ABW5PMB4_9BACI</name>
<dbReference type="PANTHER" id="PTHR37804">
    <property type="entry name" value="CDAA REGULATORY PROTEIN CDAR"/>
    <property type="match status" value="1"/>
</dbReference>
<feature type="compositionally biased region" description="Polar residues" evidence="1">
    <location>
        <begin position="306"/>
        <end position="315"/>
    </location>
</feature>